<dbReference type="PANTHER" id="PTHR34227:SF1">
    <property type="entry name" value="DIMETHYL SULFOXIDE REDUCTASE CHAPERONE-RELATED"/>
    <property type="match status" value="1"/>
</dbReference>
<dbReference type="EMBL" id="LAXJ01000019">
    <property type="protein sequence ID" value="KRS11454.1"/>
    <property type="molecule type" value="Genomic_DNA"/>
</dbReference>
<comment type="caution">
    <text evidence="2">The sequence shown here is derived from an EMBL/GenBank/DDBJ whole genome shotgun (WGS) entry which is preliminary data.</text>
</comment>
<evidence type="ECO:0000256" key="1">
    <source>
        <dbReference type="ARBA" id="ARBA00023186"/>
    </source>
</evidence>
<evidence type="ECO:0000313" key="2">
    <source>
        <dbReference type="EMBL" id="KRS11454.1"/>
    </source>
</evidence>
<reference evidence="2 3" key="1">
    <citation type="submission" date="2015-04" db="EMBL/GenBank/DDBJ databases">
        <title>The draft genome sequence of Roseovarius sp.R12b.</title>
        <authorList>
            <person name="Li G."/>
            <person name="Lai Q."/>
            <person name="Shao Z."/>
            <person name="Yan P."/>
        </authorList>
    </citation>
    <scope>NUCLEOTIDE SEQUENCE [LARGE SCALE GENOMIC DNA]</scope>
    <source>
        <strain evidence="2 3">R12B</strain>
    </source>
</reference>
<dbReference type="OrthoDB" id="8526323at2"/>
<dbReference type="InterPro" id="IPR036411">
    <property type="entry name" value="TorD-like_sf"/>
</dbReference>
<dbReference type="STRING" id="1641875.XM53_16020"/>
<keyword evidence="3" id="KW-1185">Reference proteome</keyword>
<keyword evidence="1" id="KW-0143">Chaperone</keyword>
<proteinExistence type="predicted"/>
<dbReference type="InterPro" id="IPR020945">
    <property type="entry name" value="DMSO/NO3_reduct_chaperone"/>
</dbReference>
<dbReference type="Pfam" id="PF02613">
    <property type="entry name" value="Nitrate_red_del"/>
    <property type="match status" value="1"/>
</dbReference>
<dbReference type="SUPFAM" id="SSF89155">
    <property type="entry name" value="TorD-like"/>
    <property type="match status" value="1"/>
</dbReference>
<gene>
    <name evidence="2" type="ORF">XM53_16020</name>
</gene>
<accession>A0A0T5NRV2</accession>
<dbReference type="PATRIC" id="fig|1641875.4.peg.1018"/>
<dbReference type="InterPro" id="IPR050289">
    <property type="entry name" value="TorD/DmsD_chaperones"/>
</dbReference>
<dbReference type="RefSeq" id="WP_057795126.1">
    <property type="nucleotide sequence ID" value="NZ_LAXJ01000019.1"/>
</dbReference>
<name>A0A0T5NRV2_9RHOB</name>
<dbReference type="PANTHER" id="PTHR34227">
    <property type="entry name" value="CHAPERONE PROTEIN YCDY"/>
    <property type="match status" value="1"/>
</dbReference>
<dbReference type="AlphaFoldDB" id="A0A0T5NRV2"/>
<organism evidence="2 3">
    <name type="scientific">Roseovarius atlanticus</name>
    <dbReference type="NCBI Taxonomy" id="1641875"/>
    <lineage>
        <taxon>Bacteria</taxon>
        <taxon>Pseudomonadati</taxon>
        <taxon>Pseudomonadota</taxon>
        <taxon>Alphaproteobacteria</taxon>
        <taxon>Rhodobacterales</taxon>
        <taxon>Roseobacteraceae</taxon>
        <taxon>Roseovarius</taxon>
    </lineage>
</organism>
<sequence>MSKQETVMTTEARAQIADEDRLRADLYDFLGVLLAAPPSEALLAQTASLSGDSETDLGVAVAALSRIARHTKPQAVEREFNALFIGLGRGELLPYASYYLTGFLNEKPLASLRRDMAARGMTRAQNVYEPEDNIASLMEMMGGLITGRFGKPATLGDQKTFFNTHIGPWAGHFFTDLEAAKNSVLYASVGAVGRVFMEIEAEGFRMSAEGSA</sequence>
<dbReference type="Gene3D" id="1.10.3480.10">
    <property type="entry name" value="TorD-like"/>
    <property type="match status" value="1"/>
</dbReference>
<evidence type="ECO:0000313" key="3">
    <source>
        <dbReference type="Proteomes" id="UP000051295"/>
    </source>
</evidence>
<protein>
    <submittedName>
        <fullName evidence="2">Molecular chaperone TorD</fullName>
    </submittedName>
</protein>
<dbReference type="Proteomes" id="UP000051295">
    <property type="component" value="Unassembled WGS sequence"/>
</dbReference>